<dbReference type="Pfam" id="PF01697">
    <property type="entry name" value="Glyco_transf_92"/>
    <property type="match status" value="1"/>
</dbReference>
<evidence type="ECO:0000313" key="10">
    <source>
        <dbReference type="EMBL" id="KAA8499031.1"/>
    </source>
</evidence>
<evidence type="ECO:0000256" key="8">
    <source>
        <dbReference type="SAM" id="MobiDB-lite"/>
    </source>
</evidence>
<sequence length="736" mass="81846">MRPYRSGRRHMDGRAALGIGGGLVPLHGTASHHRDGLTRFKVLIACLAVVVALAGLIPWAMGVPRLPDIVVEQANPLSVQNAPDRARALQDWSSADIGLVQKSEGGGSAARTITVTPTNKSNSAVLGGSKTIATATPLEKGRNPVVGSLMDPPKNSSTSTPLSAGPQTSKSAEDESTNFVELDLRNAESQGLSISTRFSLPKAFSTRDAVPGGEVFKRSRTAVTGSASPMDQTSATCSNVGSLATYDPLMQWGKKDVEREVALSTDTAIEQRQLFLLDAYLVRVDDREYSAHFYLKFRGPFQKSPRSWLNHGLPFRLGWGAMNNIGDTDNYVDCHLDPPPADYGEIEQMLETWYGYQCDSVLIENLPARLEHAAFYLAAESRGQLSQLATDVQVTEARGLTLCEWDPSIGMVPPLGSASENEYALVTVVAPTWAMTTPDSSVQEPSSMERLPEWLAYHFSIGFGHVTIYVDGDRAATESVRAALHRFLRTGRVAVIQSFRSRILWEKPEAWMRLPEPWPDKLLRKRDHQRALFACHLDRFARFHNAIMIMDVDEFLLLAPDPNRLPVDADGKMLRPHELSVGTFREHVWLRNFTGACQVRFVWWHCEVDTTGSTSANASDTNAPLMIERYRLKRARHMWLDRGSTKALVLSKHVTSYANQHGSYKFNSWSCKDKVIPPDVAHILHLRYAKDLFEKNPLRPFNNSFVVAQTRHSLLTTFPEDATSVTQNHQPQNLPR</sequence>
<protein>
    <recommendedName>
        <fullName evidence="12">Glycosyltransferase family 92 protein</fullName>
    </recommendedName>
</protein>
<evidence type="ECO:0000313" key="11">
    <source>
        <dbReference type="Proteomes" id="UP000324585"/>
    </source>
</evidence>
<dbReference type="PANTHER" id="PTHR21461">
    <property type="entry name" value="GLYCOSYLTRANSFERASE FAMILY 92 PROTEIN"/>
    <property type="match status" value="1"/>
</dbReference>
<dbReference type="InterPro" id="IPR008166">
    <property type="entry name" value="Glyco_transf_92"/>
</dbReference>
<reference evidence="11" key="1">
    <citation type="journal article" date="2019" name="Nat. Commun.">
        <title>Expansion of phycobilisome linker gene families in mesophilic red algae.</title>
        <authorList>
            <person name="Lee J."/>
            <person name="Kim D."/>
            <person name="Bhattacharya D."/>
            <person name="Yoon H.S."/>
        </authorList>
    </citation>
    <scope>NUCLEOTIDE SEQUENCE [LARGE SCALE GENOMIC DNA]</scope>
    <source>
        <strain evidence="11">CCMP 1328</strain>
    </source>
</reference>
<keyword evidence="7 9" id="KW-0472">Membrane</keyword>
<feature type="compositionally biased region" description="Polar residues" evidence="8">
    <location>
        <begin position="154"/>
        <end position="170"/>
    </location>
</feature>
<dbReference type="GO" id="GO:0016020">
    <property type="term" value="C:membrane"/>
    <property type="evidence" value="ECO:0007669"/>
    <property type="project" value="UniProtKB-SubCell"/>
</dbReference>
<comment type="caution">
    <text evidence="10">The sequence shown here is derived from an EMBL/GenBank/DDBJ whole genome shotgun (WGS) entry which is preliminary data.</text>
</comment>
<accession>A0A5J4Z5B2</accession>
<comment type="similarity">
    <text evidence="2">Belongs to the glycosyltransferase 92 family.</text>
</comment>
<feature type="transmembrane region" description="Helical" evidence="9">
    <location>
        <begin position="42"/>
        <end position="61"/>
    </location>
</feature>
<comment type="subcellular location">
    <subcellularLocation>
        <location evidence="1">Membrane</location>
        <topology evidence="1">Single-pass membrane protein</topology>
    </subcellularLocation>
</comment>
<dbReference type="GO" id="GO:0016757">
    <property type="term" value="F:glycosyltransferase activity"/>
    <property type="evidence" value="ECO:0007669"/>
    <property type="project" value="UniProtKB-KW"/>
</dbReference>
<keyword evidence="4" id="KW-0808">Transferase</keyword>
<evidence type="ECO:0000256" key="5">
    <source>
        <dbReference type="ARBA" id="ARBA00022692"/>
    </source>
</evidence>
<feature type="region of interest" description="Disordered" evidence="8">
    <location>
        <begin position="136"/>
        <end position="177"/>
    </location>
</feature>
<keyword evidence="5 9" id="KW-0812">Transmembrane</keyword>
<keyword evidence="6 9" id="KW-1133">Transmembrane helix</keyword>
<gene>
    <name evidence="10" type="ORF">FVE85_6616</name>
</gene>
<evidence type="ECO:0000256" key="7">
    <source>
        <dbReference type="ARBA" id="ARBA00023136"/>
    </source>
</evidence>
<dbReference type="AlphaFoldDB" id="A0A5J4Z5B2"/>
<evidence type="ECO:0000256" key="1">
    <source>
        <dbReference type="ARBA" id="ARBA00004167"/>
    </source>
</evidence>
<organism evidence="10 11">
    <name type="scientific">Porphyridium purpureum</name>
    <name type="common">Red alga</name>
    <name type="synonym">Porphyridium cruentum</name>
    <dbReference type="NCBI Taxonomy" id="35688"/>
    <lineage>
        <taxon>Eukaryota</taxon>
        <taxon>Rhodophyta</taxon>
        <taxon>Bangiophyceae</taxon>
        <taxon>Porphyridiales</taxon>
        <taxon>Porphyridiaceae</taxon>
        <taxon>Porphyridium</taxon>
    </lineage>
</organism>
<evidence type="ECO:0000256" key="2">
    <source>
        <dbReference type="ARBA" id="ARBA00007647"/>
    </source>
</evidence>
<proteinExistence type="inferred from homology"/>
<dbReference type="EMBL" id="VRMN01000001">
    <property type="protein sequence ID" value="KAA8499031.1"/>
    <property type="molecule type" value="Genomic_DNA"/>
</dbReference>
<evidence type="ECO:0000256" key="6">
    <source>
        <dbReference type="ARBA" id="ARBA00022989"/>
    </source>
</evidence>
<evidence type="ECO:0008006" key="12">
    <source>
        <dbReference type="Google" id="ProtNLM"/>
    </source>
</evidence>
<dbReference type="Proteomes" id="UP000324585">
    <property type="component" value="Unassembled WGS sequence"/>
</dbReference>
<dbReference type="GO" id="GO:0005737">
    <property type="term" value="C:cytoplasm"/>
    <property type="evidence" value="ECO:0007669"/>
    <property type="project" value="TreeGrafter"/>
</dbReference>
<keyword evidence="11" id="KW-1185">Reference proteome</keyword>
<evidence type="ECO:0000256" key="4">
    <source>
        <dbReference type="ARBA" id="ARBA00022679"/>
    </source>
</evidence>
<name>A0A5J4Z5B2_PORPP</name>
<keyword evidence="3" id="KW-0328">Glycosyltransferase</keyword>
<evidence type="ECO:0000256" key="9">
    <source>
        <dbReference type="SAM" id="Phobius"/>
    </source>
</evidence>
<evidence type="ECO:0000256" key="3">
    <source>
        <dbReference type="ARBA" id="ARBA00022676"/>
    </source>
</evidence>
<dbReference type="PANTHER" id="PTHR21461:SF69">
    <property type="entry name" value="GLYCOSYLTRANSFERASE FAMILY 92 PROTEIN"/>
    <property type="match status" value="1"/>
</dbReference>